<dbReference type="AlphaFoldDB" id="A0A177MXC7"/>
<dbReference type="PROSITE" id="PS50883">
    <property type="entry name" value="EAL"/>
    <property type="match status" value="1"/>
</dbReference>
<feature type="domain" description="PAC" evidence="5">
    <location>
        <begin position="212"/>
        <end position="263"/>
    </location>
</feature>
<dbReference type="Gene3D" id="3.30.450.20">
    <property type="entry name" value="PAS domain"/>
    <property type="match status" value="1"/>
</dbReference>
<dbReference type="Pfam" id="PF00563">
    <property type="entry name" value="EAL"/>
    <property type="match status" value="1"/>
</dbReference>
<dbReference type="EMBL" id="LUUJ01000137">
    <property type="protein sequence ID" value="OAI10271.1"/>
    <property type="molecule type" value="Genomic_DNA"/>
</dbReference>
<dbReference type="Proteomes" id="UP000077857">
    <property type="component" value="Unassembled WGS sequence"/>
</dbReference>
<dbReference type="InterPro" id="IPR035919">
    <property type="entry name" value="EAL_sf"/>
</dbReference>
<evidence type="ECO:0000259" key="7">
    <source>
        <dbReference type="PROSITE" id="PS50887"/>
    </source>
</evidence>
<gene>
    <name evidence="8" type="ORF">A1507_21710</name>
</gene>
<dbReference type="PANTHER" id="PTHR44757:SF2">
    <property type="entry name" value="BIOFILM ARCHITECTURE MAINTENANCE PROTEIN MBAA"/>
    <property type="match status" value="1"/>
</dbReference>
<evidence type="ECO:0000256" key="3">
    <source>
        <dbReference type="PROSITE-ProRule" id="PRU00169"/>
    </source>
</evidence>
<dbReference type="SMART" id="SM00448">
    <property type="entry name" value="REC"/>
    <property type="match status" value="1"/>
</dbReference>
<dbReference type="PROSITE" id="PS50887">
    <property type="entry name" value="GGDEF"/>
    <property type="match status" value="1"/>
</dbReference>
<dbReference type="SUPFAM" id="SSF52172">
    <property type="entry name" value="CheY-like"/>
    <property type="match status" value="1"/>
</dbReference>
<evidence type="ECO:0000313" key="9">
    <source>
        <dbReference type="Proteomes" id="UP000077857"/>
    </source>
</evidence>
<feature type="domain" description="GGDEF" evidence="7">
    <location>
        <begin position="295"/>
        <end position="441"/>
    </location>
</feature>
<dbReference type="Pfam" id="PF00990">
    <property type="entry name" value="GGDEF"/>
    <property type="match status" value="1"/>
</dbReference>
<dbReference type="CDD" id="cd01949">
    <property type="entry name" value="GGDEF"/>
    <property type="match status" value="1"/>
</dbReference>
<keyword evidence="3" id="KW-0597">Phosphoprotein</keyword>
<dbReference type="InterPro" id="IPR035965">
    <property type="entry name" value="PAS-like_dom_sf"/>
</dbReference>
<feature type="modified residue" description="4-aspartylphosphate" evidence="3">
    <location>
        <position position="58"/>
    </location>
</feature>
<dbReference type="InterPro" id="IPR000700">
    <property type="entry name" value="PAS-assoc_C"/>
</dbReference>
<reference evidence="8 9" key="1">
    <citation type="submission" date="2016-03" db="EMBL/GenBank/DDBJ databases">
        <authorList>
            <person name="Ploux O."/>
        </authorList>
    </citation>
    <scope>NUCLEOTIDE SEQUENCE [LARGE SCALE GENOMIC DNA]</scope>
    <source>
        <strain evidence="8 9">R-45378</strain>
    </source>
</reference>
<dbReference type="Gene3D" id="3.30.70.270">
    <property type="match status" value="1"/>
</dbReference>
<evidence type="ECO:0000256" key="2">
    <source>
        <dbReference type="ARBA" id="ARBA00022636"/>
    </source>
</evidence>
<dbReference type="InterPro" id="IPR001633">
    <property type="entry name" value="EAL_dom"/>
</dbReference>
<dbReference type="InterPro" id="IPR029787">
    <property type="entry name" value="Nucleotide_cyclase"/>
</dbReference>
<dbReference type="SUPFAM" id="SSF55073">
    <property type="entry name" value="Nucleotide cyclase"/>
    <property type="match status" value="1"/>
</dbReference>
<dbReference type="PROSITE" id="PS50110">
    <property type="entry name" value="RESPONSE_REGULATORY"/>
    <property type="match status" value="1"/>
</dbReference>
<accession>A0A177MXC7</accession>
<proteinExistence type="predicted"/>
<dbReference type="SMART" id="SM00052">
    <property type="entry name" value="EAL"/>
    <property type="match status" value="1"/>
</dbReference>
<keyword evidence="2" id="KW-0973">c-di-GMP</keyword>
<dbReference type="FunFam" id="3.20.20.450:FF:000001">
    <property type="entry name" value="Cyclic di-GMP phosphodiesterase yahA"/>
    <property type="match status" value="1"/>
</dbReference>
<dbReference type="RefSeq" id="WP_064042700.1">
    <property type="nucleotide sequence ID" value="NZ_LUUJ01000137.1"/>
</dbReference>
<dbReference type="PANTHER" id="PTHR44757">
    <property type="entry name" value="DIGUANYLATE CYCLASE DGCP"/>
    <property type="match status" value="1"/>
</dbReference>
<sequence length="715" mass="80461">MQQPPAPHLILAIDDDDMVRLMLREILQREGFDVVCAADGRQGLELCASRKPDLVLLDVMLPDSNGFDCLQTIRRMPGNSILPIVMLTGVDDLDSVNRAFELGATDFIAKPISWPTLPHRLRYLLRSVATLSALAQSEAELRKAQKIAQLGSWDWHVASDSAQCSEEIFNILDIDPLQRELKLQDLLNRVEASEAAKLQQAIDLCLKNKLSFRIELPVSHRDGGDRVIHIQGEPIVENDTVERIRGAIQDITERRNIEERVRFLSYYDPLTGLPNRTLFKEILGQAMAYCDRYGSALSTLFISIARFKRINETLGPKIGDHVLKMFADRLVAEVRECDFVSATSEFDLANMTVSRLGGSTFTVLLNRVQDTRDSVKVAKRIFQIMQQSFPVETTELFLGINIGIAVYPGDGMDEDSFIKNGEFAMNHAGEYGHNNYQFFSKSLNVAAFHKLAMENSLRRAIERDELELYYQAKIDIRRHRVVGCEALIRWRHPELGLIGPSQFIPIAEDSGLIAQISNWVLENACRQVLAWRRQGDCPELVMAVNVSANQFRQPGFGGHVREVLAQIGLEPRYLKLELTETILLHNVEDALVTLRELQALGVRISIDDFGTGYSSLSYLKKLPISELKVDHSFVRDLPHNEDDMAITTAILALAEALSLEVVDEGVENQDQANFLLDNGCTVVQGFLYQRPMPATEFAEFARLFDSRSAADPIPR</sequence>
<dbReference type="InterPro" id="IPR052155">
    <property type="entry name" value="Biofilm_reg_signaling"/>
</dbReference>
<evidence type="ECO:0000259" key="5">
    <source>
        <dbReference type="PROSITE" id="PS50113"/>
    </source>
</evidence>
<dbReference type="CDD" id="cd01948">
    <property type="entry name" value="EAL"/>
    <property type="match status" value="1"/>
</dbReference>
<dbReference type="Gene3D" id="3.40.50.2300">
    <property type="match status" value="1"/>
</dbReference>
<dbReference type="InterPro" id="IPR000160">
    <property type="entry name" value="GGDEF_dom"/>
</dbReference>
<comment type="caution">
    <text evidence="8">The sequence shown here is derived from an EMBL/GenBank/DDBJ whole genome shotgun (WGS) entry which is preliminary data.</text>
</comment>
<feature type="domain" description="EAL" evidence="6">
    <location>
        <begin position="450"/>
        <end position="705"/>
    </location>
</feature>
<dbReference type="Gene3D" id="3.20.20.450">
    <property type="entry name" value="EAL domain"/>
    <property type="match status" value="1"/>
</dbReference>
<dbReference type="PROSITE" id="PS50113">
    <property type="entry name" value="PAC"/>
    <property type="match status" value="1"/>
</dbReference>
<dbReference type="Pfam" id="PF00072">
    <property type="entry name" value="Response_reg"/>
    <property type="match status" value="1"/>
</dbReference>
<dbReference type="SUPFAM" id="SSF55785">
    <property type="entry name" value="PYP-like sensor domain (PAS domain)"/>
    <property type="match status" value="1"/>
</dbReference>
<dbReference type="GO" id="GO:0071111">
    <property type="term" value="F:cyclic-guanylate-specific phosphodiesterase activity"/>
    <property type="evidence" value="ECO:0007669"/>
    <property type="project" value="UniProtKB-EC"/>
</dbReference>
<dbReference type="GO" id="GO:0000160">
    <property type="term" value="P:phosphorelay signal transduction system"/>
    <property type="evidence" value="ECO:0007669"/>
    <property type="project" value="InterPro"/>
</dbReference>
<dbReference type="NCBIfam" id="TIGR00254">
    <property type="entry name" value="GGDEF"/>
    <property type="match status" value="1"/>
</dbReference>
<dbReference type="CDD" id="cd17574">
    <property type="entry name" value="REC_OmpR"/>
    <property type="match status" value="1"/>
</dbReference>
<evidence type="ECO:0000256" key="1">
    <source>
        <dbReference type="ARBA" id="ARBA00012282"/>
    </source>
</evidence>
<dbReference type="InterPro" id="IPR043128">
    <property type="entry name" value="Rev_trsase/Diguanyl_cyclase"/>
</dbReference>
<dbReference type="OrthoDB" id="9804951at2"/>
<dbReference type="SUPFAM" id="SSF141868">
    <property type="entry name" value="EAL domain-like"/>
    <property type="match status" value="1"/>
</dbReference>
<feature type="domain" description="Response regulatory" evidence="4">
    <location>
        <begin position="9"/>
        <end position="125"/>
    </location>
</feature>
<evidence type="ECO:0000259" key="4">
    <source>
        <dbReference type="PROSITE" id="PS50110"/>
    </source>
</evidence>
<dbReference type="InterPro" id="IPR001789">
    <property type="entry name" value="Sig_transdc_resp-reg_receiver"/>
</dbReference>
<protein>
    <recommendedName>
        <fullName evidence="1">cyclic-guanylate-specific phosphodiesterase</fullName>
        <ecNumber evidence="1">3.1.4.52</ecNumber>
    </recommendedName>
</protein>
<evidence type="ECO:0000313" key="8">
    <source>
        <dbReference type="EMBL" id="OAI10271.1"/>
    </source>
</evidence>
<evidence type="ECO:0000259" key="6">
    <source>
        <dbReference type="PROSITE" id="PS50883"/>
    </source>
</evidence>
<dbReference type="SMART" id="SM00267">
    <property type="entry name" value="GGDEF"/>
    <property type="match status" value="1"/>
</dbReference>
<name>A0A177MXC7_9GAMM</name>
<organism evidence="8 9">
    <name type="scientific">Methylomonas koyamae</name>
    <dbReference type="NCBI Taxonomy" id="702114"/>
    <lineage>
        <taxon>Bacteria</taxon>
        <taxon>Pseudomonadati</taxon>
        <taxon>Pseudomonadota</taxon>
        <taxon>Gammaproteobacteria</taxon>
        <taxon>Methylococcales</taxon>
        <taxon>Methylococcaceae</taxon>
        <taxon>Methylomonas</taxon>
    </lineage>
</organism>
<dbReference type="EC" id="3.1.4.52" evidence="1"/>
<dbReference type="InterPro" id="IPR011006">
    <property type="entry name" value="CheY-like_superfamily"/>
</dbReference>